<keyword evidence="5" id="KW-1133">Transmembrane helix</keyword>
<keyword evidence="5" id="KW-0812">Transmembrane</keyword>
<evidence type="ECO:0000256" key="2">
    <source>
        <dbReference type="ARBA" id="ARBA00022803"/>
    </source>
</evidence>
<dbReference type="Gene3D" id="1.25.40.10">
    <property type="entry name" value="Tetratricopeptide repeat domain"/>
    <property type="match status" value="1"/>
</dbReference>
<name>A0A538T2H3_UNCEI</name>
<feature type="transmembrane region" description="Helical" evidence="5">
    <location>
        <begin position="213"/>
        <end position="229"/>
    </location>
</feature>
<evidence type="ECO:0000313" key="6">
    <source>
        <dbReference type="EMBL" id="TMQ57836.1"/>
    </source>
</evidence>
<organism evidence="6 7">
    <name type="scientific">Eiseniibacteriota bacterium</name>
    <dbReference type="NCBI Taxonomy" id="2212470"/>
    <lineage>
        <taxon>Bacteria</taxon>
        <taxon>Candidatus Eiseniibacteriota</taxon>
    </lineage>
</organism>
<evidence type="ECO:0000256" key="1">
    <source>
        <dbReference type="ARBA" id="ARBA00022737"/>
    </source>
</evidence>
<evidence type="ECO:0000256" key="5">
    <source>
        <dbReference type="SAM" id="Phobius"/>
    </source>
</evidence>
<dbReference type="InterPro" id="IPR019734">
    <property type="entry name" value="TPR_rpt"/>
</dbReference>
<feature type="region of interest" description="Disordered" evidence="4">
    <location>
        <begin position="1"/>
        <end position="69"/>
    </location>
</feature>
<dbReference type="InterPro" id="IPR051685">
    <property type="entry name" value="Ycf3/AcsC/BcsC/TPR_MFPF"/>
</dbReference>
<reference evidence="6 7" key="1">
    <citation type="journal article" date="2019" name="Nat. Microbiol.">
        <title>Mediterranean grassland soil C-N compound turnover is dependent on rainfall and depth, and is mediated by genomically divergent microorganisms.</title>
        <authorList>
            <person name="Diamond S."/>
            <person name="Andeer P.F."/>
            <person name="Li Z."/>
            <person name="Crits-Christoph A."/>
            <person name="Burstein D."/>
            <person name="Anantharaman K."/>
            <person name="Lane K.R."/>
            <person name="Thomas B.C."/>
            <person name="Pan C."/>
            <person name="Northen T.R."/>
            <person name="Banfield J.F."/>
        </authorList>
    </citation>
    <scope>NUCLEOTIDE SEQUENCE [LARGE SCALE GENOMIC DNA]</scope>
    <source>
        <strain evidence="6">WS_5</strain>
    </source>
</reference>
<feature type="repeat" description="TPR" evidence="3">
    <location>
        <begin position="320"/>
        <end position="353"/>
    </location>
</feature>
<keyword evidence="1" id="KW-0677">Repeat</keyword>
<comment type="caution">
    <text evidence="6">The sequence shown here is derived from an EMBL/GenBank/DDBJ whole genome shotgun (WGS) entry which is preliminary data.</text>
</comment>
<feature type="transmembrane region" description="Helical" evidence="5">
    <location>
        <begin position="151"/>
        <end position="171"/>
    </location>
</feature>
<protein>
    <submittedName>
        <fullName evidence="6">Tetratricopeptide repeat protein</fullName>
    </submittedName>
</protein>
<feature type="transmembrane region" description="Helical" evidence="5">
    <location>
        <begin position="183"/>
        <end position="201"/>
    </location>
</feature>
<sequence length="435" mass="47913">MPSRASCGRRDTHRTRSRCPSSRCCAAGLPRCSSPGSRWRSFPRGRGGSSRWASSSRSGSHNSTSDTSRAIRLRPCSSSSTCGWRSAGYEAWIPHGSPAPPWPSPSLVLGYRPAQWQAPLHAATSGMREGFEGVTIHRPYGFFSYGHLSDVANVLFLAIPVPVLLLLGWAAGQPRSARPLPRALAVLAAAALPGLLLSIWLMTPVAPAQDWDLMSVLLLPAAVFAVAASRRLWEGPPRARVAAALISISLVSLLSFVLVNADEGAAVRRFAAVVNDRDRVSSYGRSYGNSVLELLYRDRGQYSEALPYARAAAEAEPTNPRNWTNVGFELMRLSRYEEALPYLREGVRRGPERWEGRYNLGLTYMKLDRYQDAIPVLRDAVRIQPNLPVLRHNLGLAFYRSGQTDSALVVWREILLRWPDYAASLKLPSEQPTAP</sequence>
<evidence type="ECO:0000256" key="4">
    <source>
        <dbReference type="SAM" id="MobiDB-lite"/>
    </source>
</evidence>
<feature type="transmembrane region" description="Helical" evidence="5">
    <location>
        <begin position="241"/>
        <end position="259"/>
    </location>
</feature>
<dbReference type="PROSITE" id="PS50005">
    <property type="entry name" value="TPR"/>
    <property type="match status" value="2"/>
</dbReference>
<dbReference type="SMART" id="SM00028">
    <property type="entry name" value="TPR"/>
    <property type="match status" value="4"/>
</dbReference>
<evidence type="ECO:0000313" key="7">
    <source>
        <dbReference type="Proteomes" id="UP000320913"/>
    </source>
</evidence>
<evidence type="ECO:0000256" key="3">
    <source>
        <dbReference type="PROSITE-ProRule" id="PRU00339"/>
    </source>
</evidence>
<dbReference type="PANTHER" id="PTHR44943">
    <property type="entry name" value="CELLULOSE SYNTHASE OPERON PROTEIN C"/>
    <property type="match status" value="1"/>
</dbReference>
<keyword evidence="2 3" id="KW-0802">TPR repeat</keyword>
<keyword evidence="5" id="KW-0472">Membrane</keyword>
<feature type="repeat" description="TPR" evidence="3">
    <location>
        <begin position="354"/>
        <end position="387"/>
    </location>
</feature>
<proteinExistence type="predicted"/>
<dbReference type="InterPro" id="IPR011990">
    <property type="entry name" value="TPR-like_helical_dom_sf"/>
</dbReference>
<dbReference type="Pfam" id="PF13432">
    <property type="entry name" value="TPR_16"/>
    <property type="match status" value="1"/>
</dbReference>
<dbReference type="AlphaFoldDB" id="A0A538T2H3"/>
<accession>A0A538T2H3</accession>
<gene>
    <name evidence="6" type="ORF">E6K75_06160</name>
</gene>
<dbReference type="PANTHER" id="PTHR44943:SF8">
    <property type="entry name" value="TPR REPEAT-CONTAINING PROTEIN MJ0263"/>
    <property type="match status" value="1"/>
</dbReference>
<feature type="compositionally biased region" description="Low complexity" evidence="4">
    <location>
        <begin position="33"/>
        <end position="68"/>
    </location>
</feature>
<dbReference type="SUPFAM" id="SSF48452">
    <property type="entry name" value="TPR-like"/>
    <property type="match status" value="1"/>
</dbReference>
<dbReference type="Proteomes" id="UP000320913">
    <property type="component" value="Unassembled WGS sequence"/>
</dbReference>
<dbReference type="EMBL" id="VBOV01000151">
    <property type="protein sequence ID" value="TMQ57836.1"/>
    <property type="molecule type" value="Genomic_DNA"/>
</dbReference>